<sequence length="80" mass="9351">MDCKDFVARDVFRSEKELLKSIKEKEKYSIESNLASFKAVLRRQVGRNGDNLYDLLVRLISSLLENPPVNAVDHFEEYCR</sequence>
<dbReference type="STRING" id="7168.A0A182NYT6"/>
<accession>A0A182NYT6</accession>
<organism evidence="1 2">
    <name type="scientific">Anopheles dirus</name>
    <dbReference type="NCBI Taxonomy" id="7168"/>
    <lineage>
        <taxon>Eukaryota</taxon>
        <taxon>Metazoa</taxon>
        <taxon>Ecdysozoa</taxon>
        <taxon>Arthropoda</taxon>
        <taxon>Hexapoda</taxon>
        <taxon>Insecta</taxon>
        <taxon>Pterygota</taxon>
        <taxon>Neoptera</taxon>
        <taxon>Endopterygota</taxon>
        <taxon>Diptera</taxon>
        <taxon>Nematocera</taxon>
        <taxon>Culicoidea</taxon>
        <taxon>Culicidae</taxon>
        <taxon>Anophelinae</taxon>
        <taxon>Anopheles</taxon>
    </lineage>
</organism>
<protein>
    <submittedName>
        <fullName evidence="1">Uncharacterized protein</fullName>
    </submittedName>
</protein>
<evidence type="ECO:0000313" key="1">
    <source>
        <dbReference type="EnsemblMetazoa" id="ADIR014975-PA"/>
    </source>
</evidence>
<dbReference type="Proteomes" id="UP000075884">
    <property type="component" value="Unassembled WGS sequence"/>
</dbReference>
<dbReference type="EnsemblMetazoa" id="ADIR014975-RA">
    <property type="protein sequence ID" value="ADIR014975-PA"/>
    <property type="gene ID" value="ADIR014975"/>
</dbReference>
<dbReference type="AlphaFoldDB" id="A0A182NYT6"/>
<reference evidence="2" key="1">
    <citation type="submission" date="2013-03" db="EMBL/GenBank/DDBJ databases">
        <title>The Genome Sequence of Anopheles dirus WRAIR2.</title>
        <authorList>
            <consortium name="The Broad Institute Genomics Platform"/>
            <person name="Neafsey D.E."/>
            <person name="Walton C."/>
            <person name="Walker B."/>
            <person name="Young S.K."/>
            <person name="Zeng Q."/>
            <person name="Gargeya S."/>
            <person name="Fitzgerald M."/>
            <person name="Haas B."/>
            <person name="Abouelleil A."/>
            <person name="Allen A.W."/>
            <person name="Alvarado L."/>
            <person name="Arachchi H.M."/>
            <person name="Berlin A.M."/>
            <person name="Chapman S.B."/>
            <person name="Gainer-Dewar J."/>
            <person name="Goldberg J."/>
            <person name="Griggs A."/>
            <person name="Gujja S."/>
            <person name="Hansen M."/>
            <person name="Howarth C."/>
            <person name="Imamovic A."/>
            <person name="Ireland A."/>
            <person name="Larimer J."/>
            <person name="McCowan C."/>
            <person name="Murphy C."/>
            <person name="Pearson M."/>
            <person name="Poon T.W."/>
            <person name="Priest M."/>
            <person name="Roberts A."/>
            <person name="Saif S."/>
            <person name="Shea T."/>
            <person name="Sisk P."/>
            <person name="Sykes S."/>
            <person name="Wortman J."/>
            <person name="Nusbaum C."/>
            <person name="Birren B."/>
        </authorList>
    </citation>
    <scope>NUCLEOTIDE SEQUENCE [LARGE SCALE GENOMIC DNA]</scope>
    <source>
        <strain evidence="2">WRAIR2</strain>
    </source>
</reference>
<dbReference type="VEuPathDB" id="VectorBase:ADIR014975"/>
<name>A0A182NYT6_9DIPT</name>
<keyword evidence="2" id="KW-1185">Reference proteome</keyword>
<reference evidence="1" key="2">
    <citation type="submission" date="2020-05" db="UniProtKB">
        <authorList>
            <consortium name="EnsemblMetazoa"/>
        </authorList>
    </citation>
    <scope>IDENTIFICATION</scope>
    <source>
        <strain evidence="1">WRAIR2</strain>
    </source>
</reference>
<evidence type="ECO:0000313" key="2">
    <source>
        <dbReference type="Proteomes" id="UP000075884"/>
    </source>
</evidence>
<proteinExistence type="predicted"/>